<feature type="domain" description="Reverse transcriptase zinc-binding" evidence="1">
    <location>
        <begin position="2"/>
        <end position="53"/>
    </location>
</feature>
<dbReference type="Pfam" id="PF13966">
    <property type="entry name" value="zf-RVT"/>
    <property type="match status" value="1"/>
</dbReference>
<gene>
    <name evidence="2" type="ORF">SO802_029110</name>
</gene>
<protein>
    <recommendedName>
        <fullName evidence="1">Reverse transcriptase zinc-binding domain-containing protein</fullName>
    </recommendedName>
</protein>
<name>A0AAW2BU57_9ROSI</name>
<evidence type="ECO:0000259" key="1">
    <source>
        <dbReference type="Pfam" id="PF13966"/>
    </source>
</evidence>
<organism evidence="2 3">
    <name type="scientific">Lithocarpus litseifolius</name>
    <dbReference type="NCBI Taxonomy" id="425828"/>
    <lineage>
        <taxon>Eukaryota</taxon>
        <taxon>Viridiplantae</taxon>
        <taxon>Streptophyta</taxon>
        <taxon>Embryophyta</taxon>
        <taxon>Tracheophyta</taxon>
        <taxon>Spermatophyta</taxon>
        <taxon>Magnoliopsida</taxon>
        <taxon>eudicotyledons</taxon>
        <taxon>Gunneridae</taxon>
        <taxon>Pentapetalae</taxon>
        <taxon>rosids</taxon>
        <taxon>fabids</taxon>
        <taxon>Fagales</taxon>
        <taxon>Fagaceae</taxon>
        <taxon>Lithocarpus</taxon>
    </lineage>
</organism>
<evidence type="ECO:0000313" key="3">
    <source>
        <dbReference type="Proteomes" id="UP001459277"/>
    </source>
</evidence>
<reference evidence="2 3" key="1">
    <citation type="submission" date="2024-01" db="EMBL/GenBank/DDBJ databases">
        <title>A telomere-to-telomere, gap-free genome of sweet tea (Lithocarpus litseifolius).</title>
        <authorList>
            <person name="Zhou J."/>
        </authorList>
    </citation>
    <scope>NUCLEOTIDE SEQUENCE [LARGE SCALE GENOMIC DNA]</scope>
    <source>
        <strain evidence="2">Zhou-2022a</strain>
        <tissue evidence="2">Leaf</tissue>
    </source>
</reference>
<accession>A0AAW2BU57</accession>
<dbReference type="EMBL" id="JAZDWU010000010">
    <property type="protein sequence ID" value="KAK9988871.1"/>
    <property type="molecule type" value="Genomic_DNA"/>
</dbReference>
<dbReference type="InterPro" id="IPR026960">
    <property type="entry name" value="RVT-Znf"/>
</dbReference>
<dbReference type="AlphaFoldDB" id="A0AAW2BU57"/>
<keyword evidence="3" id="KW-1185">Reference proteome</keyword>
<dbReference type="Proteomes" id="UP001459277">
    <property type="component" value="Unassembled WGS sequence"/>
</dbReference>
<proteinExistence type="predicted"/>
<evidence type="ECO:0000313" key="2">
    <source>
        <dbReference type="EMBL" id="KAK9988871.1"/>
    </source>
</evidence>
<comment type="caution">
    <text evidence="2">The sequence shown here is derived from an EMBL/GenBank/DDBJ whole genome shotgun (WGS) entry which is preliminary data.</text>
</comment>
<sequence>MYFLWLCCHNSIPTCKVLGSRGFTLQPWCPPCNVQSESVLHALRDYRIAKDFWLKLGIANSLLNSFSSPLVEWLYLNSVTSFPSKHLGIPCEIRFTMGDWQLWLQHNAFIYREANRCADRLAKHGTSLSLCCLF</sequence>